<feature type="transmembrane region" description="Helical" evidence="1">
    <location>
        <begin position="35"/>
        <end position="53"/>
    </location>
</feature>
<feature type="transmembrane region" description="Helical" evidence="1">
    <location>
        <begin position="131"/>
        <end position="151"/>
    </location>
</feature>
<comment type="caution">
    <text evidence="2">The sequence shown here is derived from an EMBL/GenBank/DDBJ whole genome shotgun (WGS) entry which is preliminary data.</text>
</comment>
<protein>
    <recommendedName>
        <fullName evidence="4">DUF3592 domain-containing protein</fullName>
    </recommendedName>
</protein>
<keyword evidence="1" id="KW-0812">Transmembrane</keyword>
<keyword evidence="3" id="KW-1185">Reference proteome</keyword>
<name>A0ABS1LNH4_9MICO</name>
<keyword evidence="1" id="KW-1133">Transmembrane helix</keyword>
<accession>A0ABS1LNH4</accession>
<evidence type="ECO:0000256" key="1">
    <source>
        <dbReference type="SAM" id="Phobius"/>
    </source>
</evidence>
<organism evidence="2 3">
    <name type="scientific">Myceligenerans indicum</name>
    <dbReference type="NCBI Taxonomy" id="2593663"/>
    <lineage>
        <taxon>Bacteria</taxon>
        <taxon>Bacillati</taxon>
        <taxon>Actinomycetota</taxon>
        <taxon>Actinomycetes</taxon>
        <taxon>Micrococcales</taxon>
        <taxon>Promicromonosporaceae</taxon>
        <taxon>Myceligenerans</taxon>
    </lineage>
</organism>
<evidence type="ECO:0000313" key="3">
    <source>
        <dbReference type="Proteomes" id="UP000675409"/>
    </source>
</evidence>
<sequence>MTRSRGPFGLLVAVIRRQAAQTSRASLGHLVKNLIAAAVLLPWITTLVVHAAITQYALDTRGVVADAVVAETQPEPAARGNVAIDIEPFGDGDIRILRHYAQRPASWDGYTFSVTYDPLDPDRVTQTGVDVWPPVLGPMGIAAALVLLWMLPFEVLELLGRASGLRIRQEAREPPR</sequence>
<dbReference type="EMBL" id="JABBYC010000034">
    <property type="protein sequence ID" value="MBL0887738.1"/>
    <property type="molecule type" value="Genomic_DNA"/>
</dbReference>
<gene>
    <name evidence="2" type="ORF">HGK34_15870</name>
</gene>
<reference evidence="2 3" key="1">
    <citation type="journal article" date="2021" name="Arch. Microbiol.">
        <title>Myceligenerans indicum sp. nov., an actinobacterium isolated from mangrove sediment of Sundarbans, India.</title>
        <authorList>
            <person name="Asha K."/>
            <person name="Bhadury P."/>
        </authorList>
    </citation>
    <scope>NUCLEOTIDE SEQUENCE [LARGE SCALE GENOMIC DNA]</scope>
    <source>
        <strain evidence="2 3">I2</strain>
    </source>
</reference>
<proteinExistence type="predicted"/>
<dbReference type="RefSeq" id="WP_201849167.1">
    <property type="nucleotide sequence ID" value="NZ_JABBYC010000034.1"/>
</dbReference>
<evidence type="ECO:0000313" key="2">
    <source>
        <dbReference type="EMBL" id="MBL0887738.1"/>
    </source>
</evidence>
<evidence type="ECO:0008006" key="4">
    <source>
        <dbReference type="Google" id="ProtNLM"/>
    </source>
</evidence>
<dbReference type="Proteomes" id="UP000675409">
    <property type="component" value="Unassembled WGS sequence"/>
</dbReference>
<keyword evidence="1" id="KW-0472">Membrane</keyword>